<keyword evidence="1" id="KW-0223">Dioxygenase</keyword>
<keyword evidence="2" id="KW-1185">Reference proteome</keyword>
<dbReference type="AlphaFoldDB" id="A0A7W9SSG1"/>
<evidence type="ECO:0000313" key="2">
    <source>
        <dbReference type="Proteomes" id="UP000520814"/>
    </source>
</evidence>
<reference evidence="1 2" key="1">
    <citation type="submission" date="2020-08" db="EMBL/GenBank/DDBJ databases">
        <title>Genomic Encyclopedia of Type Strains, Phase IV (KMG-IV): sequencing the most valuable type-strain genomes for metagenomic binning, comparative biology and taxonomic classification.</title>
        <authorList>
            <person name="Goeker M."/>
        </authorList>
    </citation>
    <scope>NUCLEOTIDE SEQUENCE [LARGE SCALE GENOMIC DNA]</scope>
    <source>
        <strain evidence="1 2">DSM 23562</strain>
    </source>
</reference>
<dbReference type="Proteomes" id="UP000520814">
    <property type="component" value="Unassembled WGS sequence"/>
</dbReference>
<proteinExistence type="predicted"/>
<dbReference type="PANTHER" id="PTHR20883">
    <property type="entry name" value="PHYTANOYL-COA DIOXYGENASE DOMAIN CONTAINING 1"/>
    <property type="match status" value="1"/>
</dbReference>
<dbReference type="GO" id="GO:0005506">
    <property type="term" value="F:iron ion binding"/>
    <property type="evidence" value="ECO:0007669"/>
    <property type="project" value="UniProtKB-ARBA"/>
</dbReference>
<comment type="caution">
    <text evidence="1">The sequence shown here is derived from an EMBL/GenBank/DDBJ whole genome shotgun (WGS) entry which is preliminary data.</text>
</comment>
<dbReference type="EMBL" id="JACHGW010000003">
    <property type="protein sequence ID" value="MBB6051995.1"/>
    <property type="molecule type" value="Genomic_DNA"/>
</dbReference>
<dbReference type="SUPFAM" id="SSF51197">
    <property type="entry name" value="Clavaminate synthase-like"/>
    <property type="match status" value="1"/>
</dbReference>
<accession>A0A7W9SSG1</accession>
<keyword evidence="1" id="KW-0560">Oxidoreductase</keyword>
<gene>
    <name evidence="1" type="ORF">HNQ39_003805</name>
</gene>
<evidence type="ECO:0000313" key="1">
    <source>
        <dbReference type="EMBL" id="MBB6051995.1"/>
    </source>
</evidence>
<dbReference type="RefSeq" id="WP_184200089.1">
    <property type="nucleotide sequence ID" value="NZ_JACHGW010000003.1"/>
</dbReference>
<dbReference type="PANTHER" id="PTHR20883:SF48">
    <property type="entry name" value="ECTOINE DIOXYGENASE"/>
    <property type="match status" value="1"/>
</dbReference>
<organism evidence="1 2">
    <name type="scientific">Armatimonas rosea</name>
    <dbReference type="NCBI Taxonomy" id="685828"/>
    <lineage>
        <taxon>Bacteria</taxon>
        <taxon>Bacillati</taxon>
        <taxon>Armatimonadota</taxon>
        <taxon>Armatimonadia</taxon>
        <taxon>Armatimonadales</taxon>
        <taxon>Armatimonadaceae</taxon>
        <taxon>Armatimonas</taxon>
    </lineage>
</organism>
<protein>
    <submittedName>
        <fullName evidence="1">Ectoine hydroxylase-related dioxygenase (Phytanoyl-CoA dioxygenase family)</fullName>
    </submittedName>
</protein>
<dbReference type="GO" id="GO:0016706">
    <property type="term" value="F:2-oxoglutarate-dependent dioxygenase activity"/>
    <property type="evidence" value="ECO:0007669"/>
    <property type="project" value="UniProtKB-ARBA"/>
</dbReference>
<sequence>MPHSPLTPAGRGDNAVSFAKDGFLAALPVLTPDQASRVREQFDVLEAQVGRETAQIGLLDRHLTESFIYELAVHPKVLEAVESVLGPDFFLLATHFFCKYGEGDSAAKFVAWHQDVTYWGLEPPVAVTVWLAIDDADEENGCMRVIPGSHAAGIREHGTAEQAGNLLSINQEVPVTEAEEASAVSLPLPAGFASLHEGCLIHGSLPNASTRRRCGLTLRYIPTDVHQSTLNSHGKRWKPILVHGTDRYRHWIEE</sequence>
<dbReference type="InterPro" id="IPR008775">
    <property type="entry name" value="Phytyl_CoA_dOase-like"/>
</dbReference>
<dbReference type="Pfam" id="PF05721">
    <property type="entry name" value="PhyH"/>
    <property type="match status" value="1"/>
</dbReference>
<dbReference type="Gene3D" id="2.60.120.620">
    <property type="entry name" value="q2cbj1_9rhob like domain"/>
    <property type="match status" value="1"/>
</dbReference>
<name>A0A7W9SSG1_ARMRO</name>